<organism evidence="1 2">
    <name type="scientific">Butyrivibrio proteoclasticus (strain ATCC 51982 / DSM 14932 / B316)</name>
    <name type="common">Clostridium proteoclasticum</name>
    <dbReference type="NCBI Taxonomy" id="515622"/>
    <lineage>
        <taxon>Bacteria</taxon>
        <taxon>Bacillati</taxon>
        <taxon>Bacillota</taxon>
        <taxon>Clostridia</taxon>
        <taxon>Lachnospirales</taxon>
        <taxon>Lachnospiraceae</taxon>
        <taxon>Butyrivibrio</taxon>
    </lineage>
</organism>
<dbReference type="AlphaFoldDB" id="E0RY26"/>
<protein>
    <submittedName>
        <fullName evidence="1">Uncharacterized protein</fullName>
    </submittedName>
</protein>
<sequence>MVYNVLMSKLTRQIHLYMYMDDPDNYEHSPERLIDYLGVSLRTLQRDFKDLRESGTSNYTYNSKSGEYVYSEEDATKIESADRRRKLYLTKLARMCRIVKKLPFTNLEKLNEYEADLKDYLSERKKYPKRPDPYGPPKMPYIPDIKYEYFNICPEVSERTRQRDFQTLRDAGFVIFYSQRYREYLFTDDDSYITSKDSALYKALKKAGDIRKKRGS</sequence>
<keyword evidence="2" id="KW-1185">Reference proteome</keyword>
<name>E0RY26_BUTPB</name>
<dbReference type="Proteomes" id="UP000001299">
    <property type="component" value="Chromosome 1"/>
</dbReference>
<dbReference type="eggNOG" id="ENOG503479X">
    <property type="taxonomic scope" value="Bacteria"/>
</dbReference>
<dbReference type="STRING" id="515622.bpr_I2248"/>
<evidence type="ECO:0000313" key="1">
    <source>
        <dbReference type="EMBL" id="ADL34981.1"/>
    </source>
</evidence>
<dbReference type="HOGENOM" id="CLU_1275732_0_0_9"/>
<accession>E0RY26</accession>
<dbReference type="KEGG" id="bpb:bpr_I2248"/>
<proteinExistence type="predicted"/>
<evidence type="ECO:0000313" key="2">
    <source>
        <dbReference type="Proteomes" id="UP000001299"/>
    </source>
</evidence>
<reference evidence="1 2" key="1">
    <citation type="journal article" date="2010" name="PLoS ONE">
        <title>The glycobiome of the rumen bacterium Butyrivibrio proteoclasticus B316(T) highlights adaptation to a polysaccharide-rich environment.</title>
        <authorList>
            <person name="Kelly W.J."/>
            <person name="Leahy S.C."/>
            <person name="Altermann E."/>
            <person name="Yeoman C.J."/>
            <person name="Dunne J.C."/>
            <person name="Kong Z."/>
            <person name="Pacheco D.M."/>
            <person name="Li D."/>
            <person name="Noel S.J."/>
            <person name="Moon C.D."/>
            <person name="Cookson A.L."/>
            <person name="Attwood G.T."/>
        </authorList>
    </citation>
    <scope>NUCLEOTIDE SEQUENCE [LARGE SCALE GENOMIC DNA]</scope>
    <source>
        <strain evidence="2">ATCC 51982 / DSM 14932 / B316</strain>
    </source>
</reference>
<dbReference type="EMBL" id="CP001810">
    <property type="protein sequence ID" value="ADL34981.1"/>
    <property type="molecule type" value="Genomic_DNA"/>
</dbReference>
<gene>
    <name evidence="1" type="ordered locus">bpr_I2248</name>
</gene>